<organism evidence="2 3">
    <name type="scientific">Fistulina hepatica ATCC 64428</name>
    <dbReference type="NCBI Taxonomy" id="1128425"/>
    <lineage>
        <taxon>Eukaryota</taxon>
        <taxon>Fungi</taxon>
        <taxon>Dikarya</taxon>
        <taxon>Basidiomycota</taxon>
        <taxon>Agaricomycotina</taxon>
        <taxon>Agaricomycetes</taxon>
        <taxon>Agaricomycetidae</taxon>
        <taxon>Agaricales</taxon>
        <taxon>Fistulinaceae</taxon>
        <taxon>Fistulina</taxon>
    </lineage>
</organism>
<dbReference type="OrthoDB" id="3047378at2759"/>
<dbReference type="EMBL" id="KN881643">
    <property type="protein sequence ID" value="KIY52472.1"/>
    <property type="molecule type" value="Genomic_DNA"/>
</dbReference>
<dbReference type="Proteomes" id="UP000054144">
    <property type="component" value="Unassembled WGS sequence"/>
</dbReference>
<protein>
    <recommendedName>
        <fullName evidence="4">CBM1 domain-containing protein</fullName>
    </recommendedName>
</protein>
<name>A0A0D7ALL8_9AGAR</name>
<reference evidence="2 3" key="1">
    <citation type="journal article" date="2015" name="Fungal Genet. Biol.">
        <title>Evolution of novel wood decay mechanisms in Agaricales revealed by the genome sequences of Fistulina hepatica and Cylindrobasidium torrendii.</title>
        <authorList>
            <person name="Floudas D."/>
            <person name="Held B.W."/>
            <person name="Riley R."/>
            <person name="Nagy L.G."/>
            <person name="Koehler G."/>
            <person name="Ransdell A.S."/>
            <person name="Younus H."/>
            <person name="Chow J."/>
            <person name="Chiniquy J."/>
            <person name="Lipzen A."/>
            <person name="Tritt A."/>
            <person name="Sun H."/>
            <person name="Haridas S."/>
            <person name="LaButti K."/>
            <person name="Ohm R.A."/>
            <person name="Kues U."/>
            <person name="Blanchette R.A."/>
            <person name="Grigoriev I.V."/>
            <person name="Minto R.E."/>
            <person name="Hibbett D.S."/>
        </authorList>
    </citation>
    <scope>NUCLEOTIDE SEQUENCE [LARGE SCALE GENOMIC DNA]</scope>
    <source>
        <strain evidence="2 3">ATCC 64428</strain>
    </source>
</reference>
<keyword evidence="3" id="KW-1185">Reference proteome</keyword>
<accession>A0A0D7ALL8</accession>
<gene>
    <name evidence="2" type="ORF">FISHEDRAFT_55972</name>
</gene>
<evidence type="ECO:0000256" key="1">
    <source>
        <dbReference type="SAM" id="SignalP"/>
    </source>
</evidence>
<proteinExistence type="predicted"/>
<feature type="chain" id="PRO_5012813820" description="CBM1 domain-containing protein" evidence="1">
    <location>
        <begin position="16"/>
        <end position="103"/>
    </location>
</feature>
<feature type="signal peptide" evidence="1">
    <location>
        <begin position="1"/>
        <end position="15"/>
    </location>
</feature>
<evidence type="ECO:0000313" key="2">
    <source>
        <dbReference type="EMBL" id="KIY52472.1"/>
    </source>
</evidence>
<dbReference type="AlphaFoldDB" id="A0A0D7ALL8"/>
<keyword evidence="1" id="KW-0732">Signal</keyword>
<evidence type="ECO:0000313" key="3">
    <source>
        <dbReference type="Proteomes" id="UP000054144"/>
    </source>
</evidence>
<evidence type="ECO:0008006" key="4">
    <source>
        <dbReference type="Google" id="ProtNLM"/>
    </source>
</evidence>
<sequence>MRFLALSVFVAGALAAAFFPPIDVDRRDTCAVCPETDTAGDPLYGESGGTDNEPTFCGYTVGDSYIYCFYAVWFFSPLNSSNGELSSADSSLCPSTANVTTTC</sequence>